<feature type="domain" description="(S)-ureidoglycine aminohydrolase cupin" evidence="1">
    <location>
        <begin position="43"/>
        <end position="115"/>
    </location>
</feature>
<dbReference type="InterPro" id="IPR008579">
    <property type="entry name" value="UGlyAH_Cupin_dom"/>
</dbReference>
<dbReference type="PANTHER" id="PTHR40943:SF2">
    <property type="entry name" value="(S)-UREIDOGLYCINE AMINOHYDROLASE CUPIN DOMAIN-CONTAINING PROTEIN"/>
    <property type="match status" value="1"/>
</dbReference>
<evidence type="ECO:0000313" key="3">
    <source>
        <dbReference type="Proteomes" id="UP000240653"/>
    </source>
</evidence>
<evidence type="ECO:0000313" key="2">
    <source>
        <dbReference type="EMBL" id="PSJ59753.1"/>
    </source>
</evidence>
<dbReference type="InterPro" id="IPR014710">
    <property type="entry name" value="RmlC-like_jellyroll"/>
</dbReference>
<organism evidence="2 3">
    <name type="scientific">Pseudaminobacter soli</name>
    <name type="common">ex Li et al. 2025</name>
    <dbReference type="NCBI Taxonomy" id="1295366"/>
    <lineage>
        <taxon>Bacteria</taxon>
        <taxon>Pseudomonadati</taxon>
        <taxon>Pseudomonadota</taxon>
        <taxon>Alphaproteobacteria</taxon>
        <taxon>Hyphomicrobiales</taxon>
        <taxon>Phyllobacteriaceae</taxon>
        <taxon>Pseudaminobacter</taxon>
    </lineage>
</organism>
<name>A0A2P7SB87_9HYPH</name>
<dbReference type="SUPFAM" id="SSF51182">
    <property type="entry name" value="RmlC-like cupins"/>
    <property type="match status" value="1"/>
</dbReference>
<sequence>MGESVTEKFLGFDIASIEPEEGAPAEGRLISGNPQFRTWNFEEAEGGLYAGVWESTPGKWRIEYDEWEFCHILAGVSVITEDGGEARTVKAGDRFVIRPGFKGSWEVIETTRKDYVIRL</sequence>
<evidence type="ECO:0000259" key="1">
    <source>
        <dbReference type="Pfam" id="PF05899"/>
    </source>
</evidence>
<dbReference type="RefSeq" id="WP_106724896.1">
    <property type="nucleotide sequence ID" value="NZ_PXYL01000007.1"/>
</dbReference>
<accession>A0A2P7SB87</accession>
<gene>
    <name evidence="2" type="ORF">C7I85_15510</name>
</gene>
<dbReference type="InterPro" id="IPR011051">
    <property type="entry name" value="RmlC_Cupin_sf"/>
</dbReference>
<dbReference type="Gene3D" id="2.60.120.10">
    <property type="entry name" value="Jelly Rolls"/>
    <property type="match status" value="1"/>
</dbReference>
<dbReference type="CDD" id="cd02227">
    <property type="entry name" value="cupin_TM1112-like"/>
    <property type="match status" value="1"/>
</dbReference>
<dbReference type="EMBL" id="PXYL01000007">
    <property type="protein sequence ID" value="PSJ59753.1"/>
    <property type="molecule type" value="Genomic_DNA"/>
</dbReference>
<dbReference type="Proteomes" id="UP000240653">
    <property type="component" value="Unassembled WGS sequence"/>
</dbReference>
<comment type="caution">
    <text evidence="2">The sequence shown here is derived from an EMBL/GenBank/DDBJ whole genome shotgun (WGS) entry which is preliminary data.</text>
</comment>
<proteinExistence type="predicted"/>
<dbReference type="PANTHER" id="PTHR40943">
    <property type="entry name" value="CYTOPLASMIC PROTEIN-RELATED"/>
    <property type="match status" value="1"/>
</dbReference>
<reference evidence="2 3" key="1">
    <citation type="submission" date="2018-03" db="EMBL/GenBank/DDBJ databases">
        <title>The draft genome of Mesorhizobium soli JCM 19897.</title>
        <authorList>
            <person name="Li L."/>
            <person name="Liu L."/>
            <person name="Liang L."/>
            <person name="Wang T."/>
            <person name="Zhang X."/>
        </authorList>
    </citation>
    <scope>NUCLEOTIDE SEQUENCE [LARGE SCALE GENOMIC DNA]</scope>
    <source>
        <strain evidence="2 3">JCM 19897</strain>
    </source>
</reference>
<keyword evidence="3" id="KW-1185">Reference proteome</keyword>
<dbReference type="Pfam" id="PF05899">
    <property type="entry name" value="Cupin_3"/>
    <property type="match status" value="1"/>
</dbReference>
<protein>
    <submittedName>
        <fullName evidence="2">Cupin</fullName>
    </submittedName>
</protein>
<dbReference type="AlphaFoldDB" id="A0A2P7SB87"/>
<dbReference type="OrthoDB" id="9799053at2"/>